<dbReference type="KEGG" id="cox:E0W60_04985"/>
<accession>A0A4P7LDL6</accession>
<feature type="compositionally biased region" description="Basic and acidic residues" evidence="1">
    <location>
        <begin position="1"/>
        <end position="14"/>
    </location>
</feature>
<dbReference type="AlphaFoldDB" id="A0A4P7LDL6"/>
<dbReference type="RefSeq" id="WP_135703217.1">
    <property type="nucleotide sequence ID" value="NZ_CP038634.1"/>
</dbReference>
<reference evidence="3 4" key="1">
    <citation type="submission" date="2019-03" db="EMBL/GenBank/DDBJ databases">
        <title>Efficiently degradation of phenoxyalkanoic acid herbicides by Cupriavidus oxalaticus strain X32.</title>
        <authorList>
            <person name="Sheng X."/>
        </authorList>
    </citation>
    <scope>NUCLEOTIDE SEQUENCE [LARGE SCALE GENOMIC DNA]</scope>
    <source>
        <strain evidence="3 4">X32</strain>
    </source>
</reference>
<feature type="compositionally biased region" description="Basic and acidic residues" evidence="1">
    <location>
        <begin position="150"/>
        <end position="184"/>
    </location>
</feature>
<protein>
    <submittedName>
        <fullName evidence="3">BON domain-containing protein</fullName>
    </submittedName>
</protein>
<dbReference type="PANTHER" id="PTHR34606">
    <property type="entry name" value="BON DOMAIN-CONTAINING PROTEIN"/>
    <property type="match status" value="1"/>
</dbReference>
<feature type="region of interest" description="Disordered" evidence="1">
    <location>
        <begin position="1"/>
        <end position="184"/>
    </location>
</feature>
<evidence type="ECO:0000256" key="1">
    <source>
        <dbReference type="SAM" id="MobiDB-lite"/>
    </source>
</evidence>
<dbReference type="Proteomes" id="UP000295294">
    <property type="component" value="Chromosome 1"/>
</dbReference>
<feature type="compositionally biased region" description="Basic and acidic residues" evidence="1">
    <location>
        <begin position="110"/>
        <end position="130"/>
    </location>
</feature>
<feature type="domain" description="BON" evidence="2">
    <location>
        <begin position="284"/>
        <end position="352"/>
    </location>
</feature>
<dbReference type="InterPro" id="IPR051686">
    <property type="entry name" value="Lipoprotein_DolP"/>
</dbReference>
<dbReference type="PROSITE" id="PS50914">
    <property type="entry name" value="BON"/>
    <property type="match status" value="1"/>
</dbReference>
<gene>
    <name evidence="3" type="ORF">E0W60_04985</name>
</gene>
<feature type="compositionally biased region" description="Low complexity" evidence="1">
    <location>
        <begin position="356"/>
        <end position="374"/>
    </location>
</feature>
<name>A0A4P7LDL6_9BURK</name>
<dbReference type="OrthoDB" id="8963247at2"/>
<dbReference type="EMBL" id="CP038634">
    <property type="protein sequence ID" value="QBY50547.1"/>
    <property type="molecule type" value="Genomic_DNA"/>
</dbReference>
<evidence type="ECO:0000313" key="3">
    <source>
        <dbReference type="EMBL" id="QBY50547.1"/>
    </source>
</evidence>
<feature type="compositionally biased region" description="Low complexity" evidence="1">
    <location>
        <begin position="99"/>
        <end position="109"/>
    </location>
</feature>
<dbReference type="STRING" id="1349762.GCA_001592245_00869"/>
<dbReference type="Gene3D" id="3.30.1340.30">
    <property type="match status" value="1"/>
</dbReference>
<evidence type="ECO:0000313" key="4">
    <source>
        <dbReference type="Proteomes" id="UP000295294"/>
    </source>
</evidence>
<dbReference type="PANTHER" id="PTHR34606:SF15">
    <property type="entry name" value="BON DOMAIN-CONTAINING PROTEIN"/>
    <property type="match status" value="1"/>
</dbReference>
<dbReference type="InterPro" id="IPR007055">
    <property type="entry name" value="BON_dom"/>
</dbReference>
<sequence length="374" mass="44017">MSYYYDERQRRQAWDDDDWQPESESDRDRWQAQRRRQQLTPGQTSYGGPARQGGGYSDEYGAGRYPERPTQGEYGSRGQQRSAGAWRGDYDYPQRQDFQGSQGSQGYQGDESRRYERDERSQRDRDEERYRRRAGSSLSYGLNGGYGWERAGEWRDPQAWQRDDEYADRQWRESAERARDPYEIARERNRDRYFRDLRSDTRYWTEDRDEREDQQRYGQRYSRAAARQRGWETDDREGYRGDDREDRGVLYNLGRRIGEAVGDLFGTDQREHERKAGPRGYQRSDDRIRDQICERLSYARGVDVSDVSVDVNEGVVSLTGTVRERGQKYYIEDLADGTYGVKEVNNDIRVRREGHGTSAGSTSTSEATGSTWRA</sequence>
<evidence type="ECO:0000259" key="2">
    <source>
        <dbReference type="PROSITE" id="PS50914"/>
    </source>
</evidence>
<feature type="region of interest" description="Disordered" evidence="1">
    <location>
        <begin position="351"/>
        <end position="374"/>
    </location>
</feature>
<dbReference type="Pfam" id="PF04972">
    <property type="entry name" value="BON"/>
    <property type="match status" value="1"/>
</dbReference>
<organism evidence="3 4">
    <name type="scientific">Cupriavidus oxalaticus</name>
    <dbReference type="NCBI Taxonomy" id="96344"/>
    <lineage>
        <taxon>Bacteria</taxon>
        <taxon>Pseudomonadati</taxon>
        <taxon>Pseudomonadota</taxon>
        <taxon>Betaproteobacteria</taxon>
        <taxon>Burkholderiales</taxon>
        <taxon>Burkholderiaceae</taxon>
        <taxon>Cupriavidus</taxon>
    </lineage>
</organism>
<proteinExistence type="predicted"/>